<dbReference type="GO" id="GO:0005524">
    <property type="term" value="F:ATP binding"/>
    <property type="evidence" value="ECO:0007669"/>
    <property type="project" value="UniProtKB-KW"/>
</dbReference>
<dbReference type="PROSITE" id="PS50893">
    <property type="entry name" value="ABC_TRANSPORTER_2"/>
    <property type="match status" value="1"/>
</dbReference>
<feature type="domain" description="ABC transporter" evidence="4">
    <location>
        <begin position="2"/>
        <end position="228"/>
    </location>
</feature>
<accession>A0A840PSA2</accession>
<keyword evidence="1" id="KW-0813">Transport</keyword>
<name>A0A840PSA2_URETH</name>
<dbReference type="PANTHER" id="PTHR42734">
    <property type="entry name" value="METAL TRANSPORT SYSTEM ATP-BINDING PROTEIN TM_0124-RELATED"/>
    <property type="match status" value="1"/>
</dbReference>
<evidence type="ECO:0000313" key="5">
    <source>
        <dbReference type="EMBL" id="MBB5148717.1"/>
    </source>
</evidence>
<proteinExistence type="predicted"/>
<evidence type="ECO:0000256" key="1">
    <source>
        <dbReference type="ARBA" id="ARBA00022448"/>
    </source>
</evidence>
<keyword evidence="6" id="KW-1185">Reference proteome</keyword>
<dbReference type="Gene3D" id="3.40.50.300">
    <property type="entry name" value="P-loop containing nucleotide triphosphate hydrolases"/>
    <property type="match status" value="1"/>
</dbReference>
<comment type="caution">
    <text evidence="5">The sequence shown here is derived from an EMBL/GenBank/DDBJ whole genome shotgun (WGS) entry which is preliminary data.</text>
</comment>
<keyword evidence="3 5" id="KW-0067">ATP-binding</keyword>
<keyword evidence="2" id="KW-0547">Nucleotide-binding</keyword>
<dbReference type="PROSITE" id="PS00211">
    <property type="entry name" value="ABC_TRANSPORTER_1"/>
    <property type="match status" value="1"/>
</dbReference>
<dbReference type="GO" id="GO:0016887">
    <property type="term" value="F:ATP hydrolysis activity"/>
    <property type="evidence" value="ECO:0007669"/>
    <property type="project" value="InterPro"/>
</dbReference>
<dbReference type="InterPro" id="IPR003593">
    <property type="entry name" value="AAA+_ATPase"/>
</dbReference>
<evidence type="ECO:0000256" key="3">
    <source>
        <dbReference type="ARBA" id="ARBA00022840"/>
    </source>
</evidence>
<protein>
    <submittedName>
        <fullName evidence="5">Iron complex transport system ATP-binding protein</fullName>
    </submittedName>
</protein>
<organism evidence="5 6">
    <name type="scientific">Ureibacillus thermosphaericus</name>
    <dbReference type="NCBI Taxonomy" id="51173"/>
    <lineage>
        <taxon>Bacteria</taxon>
        <taxon>Bacillati</taxon>
        <taxon>Bacillota</taxon>
        <taxon>Bacilli</taxon>
        <taxon>Bacillales</taxon>
        <taxon>Caryophanaceae</taxon>
        <taxon>Ureibacillus</taxon>
    </lineage>
</organism>
<dbReference type="InterPro" id="IPR017871">
    <property type="entry name" value="ABC_transporter-like_CS"/>
</dbReference>
<dbReference type="SUPFAM" id="SSF52540">
    <property type="entry name" value="P-loop containing nucleoside triphosphate hydrolases"/>
    <property type="match status" value="1"/>
</dbReference>
<dbReference type="AlphaFoldDB" id="A0A840PSA2"/>
<reference evidence="5 6" key="1">
    <citation type="submission" date="2020-08" db="EMBL/GenBank/DDBJ databases">
        <title>Genomic Encyclopedia of Type Strains, Phase IV (KMG-IV): sequencing the most valuable type-strain genomes for metagenomic binning, comparative biology and taxonomic classification.</title>
        <authorList>
            <person name="Goeker M."/>
        </authorList>
    </citation>
    <scope>NUCLEOTIDE SEQUENCE [LARGE SCALE GENOMIC DNA]</scope>
    <source>
        <strain evidence="5 6">DSM 10633</strain>
    </source>
</reference>
<dbReference type="Pfam" id="PF00005">
    <property type="entry name" value="ABC_tran"/>
    <property type="match status" value="1"/>
</dbReference>
<evidence type="ECO:0000313" key="6">
    <source>
        <dbReference type="Proteomes" id="UP000557217"/>
    </source>
</evidence>
<dbReference type="SMART" id="SM00382">
    <property type="entry name" value="AAA"/>
    <property type="match status" value="1"/>
</dbReference>
<dbReference type="InterPro" id="IPR050153">
    <property type="entry name" value="Metal_Ion_Import_ABC"/>
</dbReference>
<evidence type="ECO:0000256" key="2">
    <source>
        <dbReference type="ARBA" id="ARBA00022741"/>
    </source>
</evidence>
<dbReference type="InterPro" id="IPR003439">
    <property type="entry name" value="ABC_transporter-like_ATP-bd"/>
</dbReference>
<evidence type="ECO:0000259" key="4">
    <source>
        <dbReference type="PROSITE" id="PS50893"/>
    </source>
</evidence>
<dbReference type="EMBL" id="JACHGZ010000009">
    <property type="protein sequence ID" value="MBB5148717.1"/>
    <property type="molecule type" value="Genomic_DNA"/>
</dbReference>
<dbReference type="Proteomes" id="UP000557217">
    <property type="component" value="Unassembled WGS sequence"/>
</dbReference>
<sequence length="228" mass="25761">MIQLKNVTVKRNGKILLKEINWNIDKGEHWSIIGLNGAGKTSLLNIITGYLYPTSGTVKVLGQEFGKTNIPELRKEIGFISSSLKEQLREFDSVLSIVLSGKFASIGLYEPVEKKDVEIAHMLMKQLGIEYLESSQYGLLSQGEKQRVLIARALMTNPKILILDEPCNGLDVIAREEFLAFLGNLARQEYCPTLIYNLCHSSCRRNIALFFSYFVAKRWGSICKRISK</sequence>
<gene>
    <name evidence="5" type="ORF">HNR36_001103</name>
</gene>
<dbReference type="InterPro" id="IPR027417">
    <property type="entry name" value="P-loop_NTPase"/>
</dbReference>